<comment type="caution">
    <text evidence="6">The sequence shown here is derived from an EMBL/GenBank/DDBJ whole genome shotgun (WGS) entry which is preliminary data.</text>
</comment>
<keyword evidence="1" id="KW-0119">Carbohydrate metabolism</keyword>
<dbReference type="Pfam" id="PF00553">
    <property type="entry name" value="CBM_2"/>
    <property type="match status" value="1"/>
</dbReference>
<dbReference type="SUPFAM" id="SSF49384">
    <property type="entry name" value="Carbohydrate-binding domain"/>
    <property type="match status" value="1"/>
</dbReference>
<dbReference type="GO" id="GO:0004553">
    <property type="term" value="F:hydrolase activity, hydrolyzing O-glycosyl compounds"/>
    <property type="evidence" value="ECO:0007669"/>
    <property type="project" value="InterPro"/>
</dbReference>
<keyword evidence="2" id="KW-0378">Hydrolase</keyword>
<protein>
    <submittedName>
        <fullName evidence="6">Endoglucanase</fullName>
    </submittedName>
</protein>
<dbReference type="RefSeq" id="WP_199524049.1">
    <property type="nucleotide sequence ID" value="NZ_POTY01000528.1"/>
</dbReference>
<keyword evidence="3" id="KW-0624">Polysaccharide degradation</keyword>
<dbReference type="SMART" id="SM00637">
    <property type="entry name" value="CBD_II"/>
    <property type="match status" value="1"/>
</dbReference>
<dbReference type="PROSITE" id="PS50853">
    <property type="entry name" value="FN3"/>
    <property type="match status" value="1"/>
</dbReference>
<accession>A0A2W2DP13</accession>
<organism evidence="6 7">
    <name type="scientific">Micromonospora craterilacus</name>
    <dbReference type="NCBI Taxonomy" id="1655439"/>
    <lineage>
        <taxon>Bacteria</taxon>
        <taxon>Bacillati</taxon>
        <taxon>Actinomycetota</taxon>
        <taxon>Actinomycetes</taxon>
        <taxon>Micromonosporales</taxon>
        <taxon>Micromonosporaceae</taxon>
        <taxon>Micromonospora</taxon>
    </lineage>
</organism>
<dbReference type="AlphaFoldDB" id="A0A2W2DP13"/>
<evidence type="ECO:0000256" key="3">
    <source>
        <dbReference type="ARBA" id="ARBA00023326"/>
    </source>
</evidence>
<dbReference type="Proteomes" id="UP000248924">
    <property type="component" value="Unassembled WGS sequence"/>
</dbReference>
<dbReference type="SUPFAM" id="SSF49265">
    <property type="entry name" value="Fibronectin type III"/>
    <property type="match status" value="1"/>
</dbReference>
<evidence type="ECO:0000313" key="6">
    <source>
        <dbReference type="EMBL" id="PZG02650.1"/>
    </source>
</evidence>
<feature type="domain" description="CBM2" evidence="5">
    <location>
        <begin position="103"/>
        <end position="179"/>
    </location>
</feature>
<keyword evidence="2" id="KW-0326">Glycosidase</keyword>
<evidence type="ECO:0000256" key="1">
    <source>
        <dbReference type="ARBA" id="ARBA00023277"/>
    </source>
</evidence>
<dbReference type="Pfam" id="PF00041">
    <property type="entry name" value="fn3"/>
    <property type="match status" value="1"/>
</dbReference>
<dbReference type="InterPro" id="IPR013783">
    <property type="entry name" value="Ig-like_fold"/>
</dbReference>
<feature type="non-terminal residue" evidence="6">
    <location>
        <position position="1"/>
    </location>
</feature>
<dbReference type="InterPro" id="IPR003961">
    <property type="entry name" value="FN3_dom"/>
</dbReference>
<gene>
    <name evidence="6" type="ORF">C1I95_34250</name>
</gene>
<sequence>PGPGDTTAPTAPGRPTATDVTATAATLSWAASTDNVGVTSYEVLRATGTGAASVVGTVSGTTYRATGLTASTSYTFTVRARDAAGNVSAASPPLTLTTPAGNGGGGDQGCAATYRVVNSWAGGYQAEVTVRNTGTAATTGWAVSWTAPAGTTISSLWNGRLTTSGSTVTVRNEPYNGQL</sequence>
<proteinExistence type="predicted"/>
<dbReference type="PROSITE" id="PS51173">
    <property type="entry name" value="CBM2"/>
    <property type="match status" value="1"/>
</dbReference>
<dbReference type="SMART" id="SM00060">
    <property type="entry name" value="FN3"/>
    <property type="match status" value="1"/>
</dbReference>
<dbReference type="Gene3D" id="2.60.40.290">
    <property type="match status" value="1"/>
</dbReference>
<evidence type="ECO:0000313" key="7">
    <source>
        <dbReference type="Proteomes" id="UP000248924"/>
    </source>
</evidence>
<evidence type="ECO:0000256" key="2">
    <source>
        <dbReference type="ARBA" id="ARBA00023295"/>
    </source>
</evidence>
<dbReference type="InterPro" id="IPR008965">
    <property type="entry name" value="CBM2/CBM3_carb-bd_dom_sf"/>
</dbReference>
<dbReference type="CDD" id="cd00063">
    <property type="entry name" value="FN3"/>
    <property type="match status" value="1"/>
</dbReference>
<dbReference type="InterPro" id="IPR012291">
    <property type="entry name" value="CBM2_carb-bd_dom_sf"/>
</dbReference>
<feature type="domain" description="Fibronectin type-III" evidence="4">
    <location>
        <begin position="11"/>
        <end position="101"/>
    </location>
</feature>
<feature type="non-terminal residue" evidence="6">
    <location>
        <position position="179"/>
    </location>
</feature>
<keyword evidence="7" id="KW-1185">Reference proteome</keyword>
<evidence type="ECO:0000259" key="5">
    <source>
        <dbReference type="PROSITE" id="PS51173"/>
    </source>
</evidence>
<dbReference type="InterPro" id="IPR001919">
    <property type="entry name" value="CBD2"/>
</dbReference>
<dbReference type="EMBL" id="POTY01000528">
    <property type="protein sequence ID" value="PZG02650.1"/>
    <property type="molecule type" value="Genomic_DNA"/>
</dbReference>
<evidence type="ECO:0000259" key="4">
    <source>
        <dbReference type="PROSITE" id="PS50853"/>
    </source>
</evidence>
<reference evidence="6 7" key="1">
    <citation type="submission" date="2018-01" db="EMBL/GenBank/DDBJ databases">
        <title>Draft genome sequence of Jishengella sp. NA12.</title>
        <authorList>
            <person name="Sahin N."/>
            <person name="Ay H."/>
            <person name="Saygin H."/>
        </authorList>
    </citation>
    <scope>NUCLEOTIDE SEQUENCE [LARGE SCALE GENOMIC DNA]</scope>
    <source>
        <strain evidence="6 7">NA12</strain>
    </source>
</reference>
<dbReference type="GO" id="GO:0030247">
    <property type="term" value="F:polysaccharide binding"/>
    <property type="evidence" value="ECO:0007669"/>
    <property type="project" value="UniProtKB-UniRule"/>
</dbReference>
<dbReference type="Gene3D" id="2.60.40.10">
    <property type="entry name" value="Immunoglobulins"/>
    <property type="match status" value="1"/>
</dbReference>
<dbReference type="GO" id="GO:0000272">
    <property type="term" value="P:polysaccharide catabolic process"/>
    <property type="evidence" value="ECO:0007669"/>
    <property type="project" value="UniProtKB-KW"/>
</dbReference>
<name>A0A2W2DP13_9ACTN</name>
<dbReference type="InterPro" id="IPR036116">
    <property type="entry name" value="FN3_sf"/>
</dbReference>